<gene>
    <name evidence="1" type="ORF">HF568_14665</name>
</gene>
<evidence type="ECO:0000313" key="2">
    <source>
        <dbReference type="Proteomes" id="UP000887300"/>
    </source>
</evidence>
<organism evidence="1 2">
    <name type="scientific">Acidithiobacillus ferridurans</name>
    <dbReference type="NCBI Taxonomy" id="1232575"/>
    <lineage>
        <taxon>Bacteria</taxon>
        <taxon>Pseudomonadati</taxon>
        <taxon>Pseudomonadota</taxon>
        <taxon>Acidithiobacillia</taxon>
        <taxon>Acidithiobacillales</taxon>
        <taxon>Acidithiobacillaceae</taxon>
        <taxon>Acidithiobacillus</taxon>
    </lineage>
</organism>
<comment type="caution">
    <text evidence="1">The sequence shown here is derived from an EMBL/GenBank/DDBJ whole genome shotgun (WGS) entry which is preliminary data.</text>
</comment>
<evidence type="ECO:0000313" key="1">
    <source>
        <dbReference type="EMBL" id="MBU2724401.1"/>
    </source>
</evidence>
<name>A0A8X8KB76_ACIFI</name>
<sequence length="61" mass="6669">MNAGKMINTGLKAAPEIRRGSIFARMSRYELVEYCRSLYIQGGIEALSYASRGGKIADGIL</sequence>
<dbReference type="Proteomes" id="UP000887300">
    <property type="component" value="Unassembled WGS sequence"/>
</dbReference>
<dbReference type="RefSeq" id="WP_126604384.1">
    <property type="nucleotide sequence ID" value="NZ_AP018795.1"/>
</dbReference>
<dbReference type="AlphaFoldDB" id="A0A8X8KB76"/>
<dbReference type="EMBL" id="JABBHS010000441">
    <property type="protein sequence ID" value="MBU2724401.1"/>
    <property type="molecule type" value="Genomic_DNA"/>
</dbReference>
<proteinExistence type="predicted"/>
<accession>A0A8X8KB76</accession>
<reference evidence="1" key="1">
    <citation type="journal article" date="2021" name="ISME J.">
        <title>Genomic evolution of the class Acidithiobacillia: deep-branching Proteobacteria living in extreme acidic conditions.</title>
        <authorList>
            <person name="Moya-Beltran A."/>
            <person name="Beard S."/>
            <person name="Rojas-Villalobos C."/>
            <person name="Issotta F."/>
            <person name="Gallardo Y."/>
            <person name="Ulloa R."/>
            <person name="Giaveno A."/>
            <person name="Degli Esposti M."/>
            <person name="Johnson D.B."/>
            <person name="Quatrini R."/>
        </authorList>
    </citation>
    <scope>NUCLEOTIDE SEQUENCE</scope>
    <source>
        <strain evidence="1">DSM 583</strain>
    </source>
</reference>
<protein>
    <submittedName>
        <fullName evidence="1">Uncharacterized protein</fullName>
    </submittedName>
</protein>